<evidence type="ECO:0000313" key="3">
    <source>
        <dbReference type="Proteomes" id="UP000315082"/>
    </source>
</evidence>
<proteinExistence type="predicted"/>
<reference evidence="2 3" key="1">
    <citation type="submission" date="2019-02" db="EMBL/GenBank/DDBJ databases">
        <title>Deep-cultivation of Planctomycetes and their phenomic and genomic characterization uncovers novel biology.</title>
        <authorList>
            <person name="Wiegand S."/>
            <person name="Jogler M."/>
            <person name="Boedeker C."/>
            <person name="Pinto D."/>
            <person name="Vollmers J."/>
            <person name="Rivas-Marin E."/>
            <person name="Kohn T."/>
            <person name="Peeters S.H."/>
            <person name="Heuer A."/>
            <person name="Rast P."/>
            <person name="Oberbeckmann S."/>
            <person name="Bunk B."/>
            <person name="Jeske O."/>
            <person name="Meyerdierks A."/>
            <person name="Storesund J.E."/>
            <person name="Kallscheuer N."/>
            <person name="Luecker S."/>
            <person name="Lage O.M."/>
            <person name="Pohl T."/>
            <person name="Merkel B.J."/>
            <person name="Hornburger P."/>
            <person name="Mueller R.-W."/>
            <person name="Bruemmer F."/>
            <person name="Labrenz M."/>
            <person name="Spormann A.M."/>
            <person name="Op den Camp H."/>
            <person name="Overmann J."/>
            <person name="Amann R."/>
            <person name="Jetten M.S.M."/>
            <person name="Mascher T."/>
            <person name="Medema M.H."/>
            <person name="Devos D.P."/>
            <person name="Kaster A.-K."/>
            <person name="Ovreas L."/>
            <person name="Rohde M."/>
            <person name="Galperin M.Y."/>
            <person name="Jogler C."/>
        </authorList>
    </citation>
    <scope>NUCLEOTIDE SEQUENCE [LARGE SCALE GENOMIC DNA]</scope>
    <source>
        <strain evidence="2 3">Poly24</strain>
    </source>
</reference>
<gene>
    <name evidence="2" type="ORF">Poly24_17580</name>
</gene>
<keyword evidence="1" id="KW-1133">Transmembrane helix</keyword>
<dbReference type="KEGG" id="rcf:Poly24_17580"/>
<keyword evidence="1" id="KW-0812">Transmembrane</keyword>
<keyword evidence="1" id="KW-0472">Membrane</keyword>
<dbReference type="EMBL" id="CP036348">
    <property type="protein sequence ID" value="QDV68052.1"/>
    <property type="molecule type" value="Genomic_DNA"/>
</dbReference>
<evidence type="ECO:0000256" key="1">
    <source>
        <dbReference type="SAM" id="Phobius"/>
    </source>
</evidence>
<feature type="transmembrane region" description="Helical" evidence="1">
    <location>
        <begin position="21"/>
        <end position="38"/>
    </location>
</feature>
<dbReference type="Proteomes" id="UP000315082">
    <property type="component" value="Chromosome"/>
</dbReference>
<name>A0A518JR85_9BACT</name>
<dbReference type="AlphaFoldDB" id="A0A518JR85"/>
<keyword evidence="3" id="KW-1185">Reference proteome</keyword>
<protein>
    <submittedName>
        <fullName evidence="2">Uncharacterized protein</fullName>
    </submittedName>
</protein>
<sequence>MLMGKRQSKASCRASKIIDSCFIMVMMMVTIVVMRMPTTEMHMRTICMVARFTYPAARMRMRQRLPQHKQWYQQEGKNAS</sequence>
<organism evidence="2 3">
    <name type="scientific">Rosistilla carotiformis</name>
    <dbReference type="NCBI Taxonomy" id="2528017"/>
    <lineage>
        <taxon>Bacteria</taxon>
        <taxon>Pseudomonadati</taxon>
        <taxon>Planctomycetota</taxon>
        <taxon>Planctomycetia</taxon>
        <taxon>Pirellulales</taxon>
        <taxon>Pirellulaceae</taxon>
        <taxon>Rosistilla</taxon>
    </lineage>
</organism>
<accession>A0A518JR85</accession>
<evidence type="ECO:0000313" key="2">
    <source>
        <dbReference type="EMBL" id="QDV68052.1"/>
    </source>
</evidence>